<keyword evidence="5 8" id="KW-1133">Transmembrane helix</keyword>
<comment type="similarity">
    <text evidence="2">Belongs to the CPA3 antiporters (TC 2.A.63) subunit D family.</text>
</comment>
<feature type="transmembrane region" description="Helical" evidence="8">
    <location>
        <begin position="339"/>
        <end position="362"/>
    </location>
</feature>
<evidence type="ECO:0000256" key="1">
    <source>
        <dbReference type="ARBA" id="ARBA00004651"/>
    </source>
</evidence>
<name>A0ABS7NXC4_9NOCA</name>
<evidence type="ECO:0000256" key="8">
    <source>
        <dbReference type="SAM" id="Phobius"/>
    </source>
</evidence>
<sequence>MTSLLPALVVVPALVATLVAVVPRLGAVAAGVTALAGVIAAVALTLQVSTDGPVVVELGGWAEPVGIALRADGLSAAFVLVTAVVVLVVTVFASGSSAARGTPFFWALSQALWAGLNAVYVAADLFNTYVALELVTVAAVGCVALGGRSAAAPAFRYLLVAVAGSLWFLLAVALLYARTGTLSLRLVQDALRDPTDDGTLVATVLILATVGLALKSALVPLHAWLPPAHAGAPAAVSPLMSAVVIKASIFVLYRLWTSLPADAATTALAGLVGAVGSVAVLWGSLAALRQARLKRVVAYSTVAQVGYFVLLLPLLVPALQPEADDAARAVAELAVQGTVAMVAAHAVAKSAMFMAAGCLLHARGTDEITALRGAVVTNPGAVLAFGVAGVALAGLPPALAFSGKWQLLTAVLESGQWWWLIALLGGGLLTAAYTVRVLAVFFAERETGAGTDTDTDTPVPVRMTVATLGTAVAAGIAGVASAGWLATTTVGVF</sequence>
<reference evidence="10 11" key="1">
    <citation type="submission" date="2020-06" db="EMBL/GenBank/DDBJ databases">
        <title>Taxonomy, biology and ecology of Rhodococcus bacteria occurring in California pistachio and other woody hosts as revealed by genome sequence analyses.</title>
        <authorList>
            <person name="Gai Y."/>
            <person name="Riely B."/>
        </authorList>
    </citation>
    <scope>NUCLEOTIDE SEQUENCE [LARGE SCALE GENOMIC DNA]</scope>
    <source>
        <strain evidence="10 11">BP-284</strain>
    </source>
</reference>
<feature type="transmembrane region" description="Helical" evidence="8">
    <location>
        <begin position="417"/>
        <end position="443"/>
    </location>
</feature>
<comment type="subcellular location">
    <subcellularLocation>
        <location evidence="1">Cell membrane</location>
        <topology evidence="1">Multi-pass membrane protein</topology>
    </subcellularLocation>
    <subcellularLocation>
        <location evidence="7">Membrane</location>
        <topology evidence="7">Multi-pass membrane protein</topology>
    </subcellularLocation>
</comment>
<feature type="transmembrane region" description="Helical" evidence="8">
    <location>
        <begin position="129"/>
        <end position="146"/>
    </location>
</feature>
<feature type="transmembrane region" description="Helical" evidence="8">
    <location>
        <begin position="158"/>
        <end position="178"/>
    </location>
</feature>
<feature type="domain" description="NADH:quinone oxidoreductase/Mrp antiporter transmembrane" evidence="9">
    <location>
        <begin position="122"/>
        <end position="429"/>
    </location>
</feature>
<feature type="transmembrane region" description="Helical" evidence="8">
    <location>
        <begin position="73"/>
        <end position="92"/>
    </location>
</feature>
<evidence type="ECO:0000259" key="9">
    <source>
        <dbReference type="Pfam" id="PF00361"/>
    </source>
</evidence>
<dbReference type="PRINTS" id="PR01434">
    <property type="entry name" value="NADHDHGNASE5"/>
</dbReference>
<feature type="transmembrane region" description="Helical" evidence="8">
    <location>
        <begin position="230"/>
        <end position="253"/>
    </location>
</feature>
<dbReference type="PANTHER" id="PTHR42703">
    <property type="entry name" value="NADH DEHYDROGENASE"/>
    <property type="match status" value="1"/>
</dbReference>
<dbReference type="PANTHER" id="PTHR42703:SF1">
    <property type="entry name" value="NA(+)_H(+) ANTIPORTER SUBUNIT D1"/>
    <property type="match status" value="1"/>
</dbReference>
<dbReference type="Pfam" id="PF00361">
    <property type="entry name" value="Proton_antipo_M"/>
    <property type="match status" value="1"/>
</dbReference>
<evidence type="ECO:0000256" key="4">
    <source>
        <dbReference type="ARBA" id="ARBA00022692"/>
    </source>
</evidence>
<feature type="transmembrane region" description="Helical" evidence="8">
    <location>
        <begin position="198"/>
        <end position="218"/>
    </location>
</feature>
<evidence type="ECO:0000313" key="10">
    <source>
        <dbReference type="EMBL" id="MBY6322015.1"/>
    </source>
</evidence>
<evidence type="ECO:0000256" key="2">
    <source>
        <dbReference type="ARBA" id="ARBA00005346"/>
    </source>
</evidence>
<gene>
    <name evidence="10" type="ORF">HQ605_14405</name>
</gene>
<evidence type="ECO:0000256" key="5">
    <source>
        <dbReference type="ARBA" id="ARBA00022989"/>
    </source>
</evidence>
<dbReference type="Proteomes" id="UP001520140">
    <property type="component" value="Unassembled WGS sequence"/>
</dbReference>
<feature type="transmembrane region" description="Helical" evidence="8">
    <location>
        <begin position="374"/>
        <end position="397"/>
    </location>
</feature>
<evidence type="ECO:0000313" key="11">
    <source>
        <dbReference type="Proteomes" id="UP001520140"/>
    </source>
</evidence>
<feature type="transmembrane region" description="Helical" evidence="8">
    <location>
        <begin position="464"/>
        <end position="486"/>
    </location>
</feature>
<feature type="transmembrane region" description="Helical" evidence="8">
    <location>
        <begin position="265"/>
        <end position="285"/>
    </location>
</feature>
<dbReference type="RefSeq" id="WP_068099390.1">
    <property type="nucleotide sequence ID" value="NZ_JABUKE010000036.1"/>
</dbReference>
<keyword evidence="3" id="KW-1003">Cell membrane</keyword>
<feature type="transmembrane region" description="Helical" evidence="8">
    <location>
        <begin position="104"/>
        <end position="123"/>
    </location>
</feature>
<proteinExistence type="inferred from homology"/>
<evidence type="ECO:0000256" key="3">
    <source>
        <dbReference type="ARBA" id="ARBA00022475"/>
    </source>
</evidence>
<comment type="caution">
    <text evidence="10">The sequence shown here is derived from an EMBL/GenBank/DDBJ whole genome shotgun (WGS) entry which is preliminary data.</text>
</comment>
<organism evidence="10 11">
    <name type="scientific">Rhodococcoides kroppenstedtii</name>
    <dbReference type="NCBI Taxonomy" id="293050"/>
    <lineage>
        <taxon>Bacteria</taxon>
        <taxon>Bacillati</taxon>
        <taxon>Actinomycetota</taxon>
        <taxon>Actinomycetes</taxon>
        <taxon>Mycobacteriales</taxon>
        <taxon>Nocardiaceae</taxon>
        <taxon>Rhodococcoides</taxon>
    </lineage>
</organism>
<keyword evidence="4 7" id="KW-0812">Transmembrane</keyword>
<dbReference type="InterPro" id="IPR050586">
    <property type="entry name" value="CPA3_Na-H_Antiporter_D"/>
</dbReference>
<dbReference type="EMBL" id="JABUKG010000015">
    <property type="protein sequence ID" value="MBY6322015.1"/>
    <property type="molecule type" value="Genomic_DNA"/>
</dbReference>
<keyword evidence="11" id="KW-1185">Reference proteome</keyword>
<evidence type="ECO:0000256" key="6">
    <source>
        <dbReference type="ARBA" id="ARBA00023136"/>
    </source>
</evidence>
<keyword evidence="6 8" id="KW-0472">Membrane</keyword>
<feature type="transmembrane region" description="Helical" evidence="8">
    <location>
        <begin position="297"/>
        <end position="319"/>
    </location>
</feature>
<accession>A0ABS7NXC4</accession>
<protein>
    <submittedName>
        <fullName evidence="10">Sodium:proton antiporter</fullName>
    </submittedName>
</protein>
<dbReference type="InterPro" id="IPR001750">
    <property type="entry name" value="ND/Mrp_TM"/>
</dbReference>
<evidence type="ECO:0000256" key="7">
    <source>
        <dbReference type="RuleBase" id="RU000320"/>
    </source>
</evidence>